<keyword evidence="1" id="KW-0472">Membrane</keyword>
<evidence type="ECO:0000256" key="1">
    <source>
        <dbReference type="SAM" id="Phobius"/>
    </source>
</evidence>
<reference evidence="2 3" key="1">
    <citation type="submission" date="2021-10" db="EMBL/GenBank/DDBJ databases">
        <title>Draft genome of Aestuariibacter halophilus JC2043.</title>
        <authorList>
            <person name="Emsley S.A."/>
            <person name="Pfannmuller K.M."/>
            <person name="Ushijima B."/>
            <person name="Saw J.H."/>
            <person name="Videau P."/>
        </authorList>
    </citation>
    <scope>NUCLEOTIDE SEQUENCE [LARGE SCALE GENOMIC DNA]</scope>
    <source>
        <strain evidence="2 3">JC2043</strain>
    </source>
</reference>
<gene>
    <name evidence="2" type="ORF">LJ739_00165</name>
</gene>
<dbReference type="EMBL" id="JAJEWP010000001">
    <property type="protein sequence ID" value="MCC2614651.1"/>
    <property type="molecule type" value="Genomic_DNA"/>
</dbReference>
<keyword evidence="1" id="KW-0812">Transmembrane</keyword>
<dbReference type="Proteomes" id="UP001520878">
    <property type="component" value="Unassembled WGS sequence"/>
</dbReference>
<evidence type="ECO:0000313" key="2">
    <source>
        <dbReference type="EMBL" id="MCC2614651.1"/>
    </source>
</evidence>
<accession>A0ABS8G3E0</accession>
<name>A0ABS8G3E0_9ALTE</name>
<dbReference type="InterPro" id="IPR016419">
    <property type="entry name" value="Prepilin_Pept-dep_B_prd"/>
</dbReference>
<dbReference type="PIRSF" id="PIRSF004525">
    <property type="entry name" value="Pilin_peptidase-dep_B_prd"/>
    <property type="match status" value="1"/>
</dbReference>
<comment type="caution">
    <text evidence="2">The sequence shown here is derived from an EMBL/GenBank/DDBJ whole genome shotgun (WGS) entry which is preliminary data.</text>
</comment>
<keyword evidence="3" id="KW-1185">Reference proteome</keyword>
<sequence length="203" mass="22315">MLTPHQVQGLTWLGMLLGLALSSVVILCAGVLARQVMMVYQLQREHINVLRTAQLWMFVMQREVQRAGGGQYSLQALTGQVPDVDTGNIALTIGQDQACVLFAYDRNHNGRIDAVEDDESYGYRLHDGALEVRVGGGDCQASGWHDVTHVQDVLVTELRFVPVPLGSSDSTAIQVSLALRSAANSSQQVTLQQTWMLDNVRVR</sequence>
<evidence type="ECO:0008006" key="4">
    <source>
        <dbReference type="Google" id="ProtNLM"/>
    </source>
</evidence>
<proteinExistence type="predicted"/>
<organism evidence="2 3">
    <name type="scientific">Fluctibacter halophilus</name>
    <dbReference type="NCBI Taxonomy" id="226011"/>
    <lineage>
        <taxon>Bacteria</taxon>
        <taxon>Pseudomonadati</taxon>
        <taxon>Pseudomonadota</taxon>
        <taxon>Gammaproteobacteria</taxon>
        <taxon>Alteromonadales</taxon>
        <taxon>Alteromonadaceae</taxon>
        <taxon>Fluctibacter</taxon>
    </lineage>
</organism>
<evidence type="ECO:0000313" key="3">
    <source>
        <dbReference type="Proteomes" id="UP001520878"/>
    </source>
</evidence>
<protein>
    <recommendedName>
        <fullName evidence="4">Prepilin peptidase dependent protein B</fullName>
    </recommendedName>
</protein>
<keyword evidence="1" id="KW-1133">Transmembrane helix</keyword>
<feature type="transmembrane region" description="Helical" evidence="1">
    <location>
        <begin position="12"/>
        <end position="33"/>
    </location>
</feature>
<dbReference type="RefSeq" id="WP_229156576.1">
    <property type="nucleotide sequence ID" value="NZ_JAJEWP010000001.1"/>
</dbReference>